<dbReference type="InterPro" id="IPR002893">
    <property type="entry name" value="Znf_MYND"/>
</dbReference>
<dbReference type="SUPFAM" id="SSF144232">
    <property type="entry name" value="HIT/MYND zinc finger-like"/>
    <property type="match status" value="1"/>
</dbReference>
<evidence type="ECO:0000259" key="5">
    <source>
        <dbReference type="PROSITE" id="PS50865"/>
    </source>
</evidence>
<organism evidence="6 7">
    <name type="scientific">Paecilomyces lecythidis</name>
    <dbReference type="NCBI Taxonomy" id="3004212"/>
    <lineage>
        <taxon>Eukaryota</taxon>
        <taxon>Fungi</taxon>
        <taxon>Dikarya</taxon>
        <taxon>Ascomycota</taxon>
        <taxon>Pezizomycotina</taxon>
        <taxon>Eurotiomycetes</taxon>
        <taxon>Eurotiomycetidae</taxon>
        <taxon>Eurotiales</taxon>
        <taxon>Thermoascaceae</taxon>
        <taxon>Paecilomyces</taxon>
    </lineage>
</organism>
<evidence type="ECO:0000256" key="1">
    <source>
        <dbReference type="ARBA" id="ARBA00022723"/>
    </source>
</evidence>
<dbReference type="EMBL" id="JAVDPF010000009">
    <property type="protein sequence ID" value="KAL1880466.1"/>
    <property type="molecule type" value="Genomic_DNA"/>
</dbReference>
<gene>
    <name evidence="6" type="ORF">Plec18167_003870</name>
</gene>
<keyword evidence="7" id="KW-1185">Reference proteome</keyword>
<dbReference type="Pfam" id="PF01753">
    <property type="entry name" value="zf-MYND"/>
    <property type="match status" value="1"/>
</dbReference>
<evidence type="ECO:0000313" key="7">
    <source>
        <dbReference type="Proteomes" id="UP001583193"/>
    </source>
</evidence>
<name>A0ABR3XXU5_9EURO</name>
<sequence length="411" mass="47104">MDSFSPSPSQYKGPKGILRHRCAQCSSTTSPKLLRCSGCRAVRYCNREHQSAHYPQHKSTCKAIKKARAKVAEEDHRIRNATPDFATPANAFETDVGHFWGFLNTRDYMRARHYLAWRHLLFLDTLDGVQEALEHLRDMLRLNRSDNMGLRNLVPAIMLRLDLDQECYDFVKWWATCDIDGNYDWGDMTLPYLNISGANVLEDPSILPDPHLEFDLIIALLMLKLKLLVDIRNLKVTRKILNGRSFPSELWEPIELAVIRSPLSVKFQKESYGSLLRTETTLLDHVRHLGERLTKANPMFMVALFSPDQELSASPDTYTAGSWEQVEFALQNSYAAWWEMEGVLELLKDARVCAIHESQELVDEMMKDKELMSGPASLWGRNELVVEVGTRRIWEFLPAAFGYSSHLGSLD</sequence>
<dbReference type="PROSITE" id="PS50865">
    <property type="entry name" value="ZF_MYND_2"/>
    <property type="match status" value="1"/>
</dbReference>
<protein>
    <recommendedName>
        <fullName evidence="5">MYND-type domain-containing protein</fullName>
    </recommendedName>
</protein>
<proteinExistence type="predicted"/>
<dbReference type="Proteomes" id="UP001583193">
    <property type="component" value="Unassembled WGS sequence"/>
</dbReference>
<evidence type="ECO:0000256" key="3">
    <source>
        <dbReference type="ARBA" id="ARBA00022833"/>
    </source>
</evidence>
<evidence type="ECO:0000256" key="4">
    <source>
        <dbReference type="PROSITE-ProRule" id="PRU00134"/>
    </source>
</evidence>
<reference evidence="6 7" key="1">
    <citation type="journal article" date="2024" name="IMA Fungus">
        <title>IMA Genome - F19 : A genome assembly and annotation guide to empower mycologists, including annotated draft genome sequences of Ceratocystis pirilliformis, Diaporthe australafricana, Fusarium ophioides, Paecilomyces lecythidis, and Sporothrix stenoceras.</title>
        <authorList>
            <person name="Aylward J."/>
            <person name="Wilson A.M."/>
            <person name="Visagie C.M."/>
            <person name="Spraker J."/>
            <person name="Barnes I."/>
            <person name="Buitendag C."/>
            <person name="Ceriani C."/>
            <person name="Del Mar Angel L."/>
            <person name="du Plessis D."/>
            <person name="Fuchs T."/>
            <person name="Gasser K."/>
            <person name="Kramer D."/>
            <person name="Li W."/>
            <person name="Munsamy K."/>
            <person name="Piso A."/>
            <person name="Price J.L."/>
            <person name="Sonnekus B."/>
            <person name="Thomas C."/>
            <person name="van der Nest A."/>
            <person name="van Dijk A."/>
            <person name="van Heerden A."/>
            <person name="van Vuuren N."/>
            <person name="Yilmaz N."/>
            <person name="Duong T.A."/>
            <person name="van der Merwe N.A."/>
            <person name="Wingfield M.J."/>
            <person name="Wingfield B.D."/>
        </authorList>
    </citation>
    <scope>NUCLEOTIDE SEQUENCE [LARGE SCALE GENOMIC DNA]</scope>
    <source>
        <strain evidence="6 7">CMW 18167</strain>
    </source>
</reference>
<keyword evidence="1" id="KW-0479">Metal-binding</keyword>
<evidence type="ECO:0000313" key="6">
    <source>
        <dbReference type="EMBL" id="KAL1880466.1"/>
    </source>
</evidence>
<evidence type="ECO:0000256" key="2">
    <source>
        <dbReference type="ARBA" id="ARBA00022771"/>
    </source>
</evidence>
<feature type="domain" description="MYND-type" evidence="5">
    <location>
        <begin position="22"/>
        <end position="61"/>
    </location>
</feature>
<accession>A0ABR3XXU5</accession>
<keyword evidence="2 4" id="KW-0863">Zinc-finger</keyword>
<comment type="caution">
    <text evidence="6">The sequence shown here is derived from an EMBL/GenBank/DDBJ whole genome shotgun (WGS) entry which is preliminary data.</text>
</comment>
<dbReference type="Gene3D" id="6.10.140.2220">
    <property type="match status" value="1"/>
</dbReference>
<keyword evidence="3" id="KW-0862">Zinc</keyword>